<proteinExistence type="predicted"/>
<evidence type="ECO:0000313" key="1">
    <source>
        <dbReference type="EMBL" id="QHT18942.1"/>
    </source>
</evidence>
<reference evidence="1" key="1">
    <citation type="journal article" date="2020" name="Nature">
        <title>Giant virus diversity and host interactions through global metagenomics.</title>
        <authorList>
            <person name="Schulz F."/>
            <person name="Roux S."/>
            <person name="Paez-Espino D."/>
            <person name="Jungbluth S."/>
            <person name="Walsh D.A."/>
            <person name="Denef V.J."/>
            <person name="McMahon K.D."/>
            <person name="Konstantinidis K.T."/>
            <person name="Eloe-Fadrosh E.A."/>
            <person name="Kyrpides N.C."/>
            <person name="Woyke T."/>
        </authorList>
    </citation>
    <scope>NUCLEOTIDE SEQUENCE</scope>
    <source>
        <strain evidence="1">GVMAG-M-3300023174-49</strain>
    </source>
</reference>
<protein>
    <recommendedName>
        <fullName evidence="2">Glycosyl transferase family 1 domain-containing protein</fullName>
    </recommendedName>
</protein>
<sequence length="312" mass="36705">MLKIGIVGSLPYHIECIGFIIELFHKNDYIIDKEIEINIFIINDMFKYIDYFLSLYPDSKINIYNLYERNIPNVYENNYIIKLTSNDPIVENENIISILHAFHVKDISKKYITLSPLVTNQSVIPFSLENENAEITSDLNYIFPLYAGLISRCNTNTITYIGWFQEDYLDDDLKKFILHSKYTFNFIVNNYDMACCKDYSNVNIFLNTDTPKMIDIILNSKFILARKLKYSCTDRFSGALSLAISHKKPLIMNKYFSDIYDIPSIHFNEDYCEALDQITSMSDYDYNDLLNKIEIFYDKQNDYNKCKISNMI</sequence>
<dbReference type="AlphaFoldDB" id="A0A6C0DRE3"/>
<organism evidence="1">
    <name type="scientific">viral metagenome</name>
    <dbReference type="NCBI Taxonomy" id="1070528"/>
    <lineage>
        <taxon>unclassified sequences</taxon>
        <taxon>metagenomes</taxon>
        <taxon>organismal metagenomes</taxon>
    </lineage>
</organism>
<accession>A0A6C0DRE3</accession>
<dbReference type="EMBL" id="MN739660">
    <property type="protein sequence ID" value="QHT18942.1"/>
    <property type="molecule type" value="Genomic_DNA"/>
</dbReference>
<name>A0A6C0DRE3_9ZZZZ</name>
<evidence type="ECO:0008006" key="2">
    <source>
        <dbReference type="Google" id="ProtNLM"/>
    </source>
</evidence>